<accession>A0ABR7F1Z5</accession>
<keyword evidence="1" id="KW-0328">Glycosyltransferase</keyword>
<organism evidence="4 5">
    <name type="scientific">Eubacterium segne</name>
    <dbReference type="NCBI Taxonomy" id="2763045"/>
    <lineage>
        <taxon>Bacteria</taxon>
        <taxon>Bacillati</taxon>
        <taxon>Bacillota</taxon>
        <taxon>Clostridia</taxon>
        <taxon>Eubacteriales</taxon>
        <taxon>Eubacteriaceae</taxon>
        <taxon>Eubacterium</taxon>
    </lineage>
</organism>
<keyword evidence="5" id="KW-1185">Reference proteome</keyword>
<dbReference type="Pfam" id="PF00535">
    <property type="entry name" value="Glycos_transf_2"/>
    <property type="match status" value="1"/>
</dbReference>
<dbReference type="InterPro" id="IPR001173">
    <property type="entry name" value="Glyco_trans_2-like"/>
</dbReference>
<dbReference type="Gene3D" id="3.90.550.10">
    <property type="entry name" value="Spore Coat Polysaccharide Biosynthesis Protein SpsA, Chain A"/>
    <property type="match status" value="1"/>
</dbReference>
<evidence type="ECO:0000256" key="1">
    <source>
        <dbReference type="ARBA" id="ARBA00022676"/>
    </source>
</evidence>
<feature type="domain" description="Glycosyltransferase 2-like" evidence="3">
    <location>
        <begin position="8"/>
        <end position="174"/>
    </location>
</feature>
<dbReference type="Proteomes" id="UP000597877">
    <property type="component" value="Unassembled WGS sequence"/>
</dbReference>
<name>A0ABR7F1Z5_9FIRM</name>
<dbReference type="PANTHER" id="PTHR22916">
    <property type="entry name" value="GLYCOSYLTRANSFERASE"/>
    <property type="match status" value="1"/>
</dbReference>
<dbReference type="InterPro" id="IPR029044">
    <property type="entry name" value="Nucleotide-diphossugar_trans"/>
</dbReference>
<proteinExistence type="predicted"/>
<evidence type="ECO:0000259" key="3">
    <source>
        <dbReference type="Pfam" id="PF00535"/>
    </source>
</evidence>
<evidence type="ECO:0000313" key="4">
    <source>
        <dbReference type="EMBL" id="MBC5666850.1"/>
    </source>
</evidence>
<dbReference type="RefSeq" id="WP_021952658.1">
    <property type="nucleotide sequence ID" value="NZ_JACOOZ010000001.1"/>
</dbReference>
<protein>
    <submittedName>
        <fullName evidence="4">Glycosyltransferase family 2 protein</fullName>
    </submittedName>
</protein>
<reference evidence="4 5" key="1">
    <citation type="submission" date="2020-08" db="EMBL/GenBank/DDBJ databases">
        <title>Genome public.</title>
        <authorList>
            <person name="Liu C."/>
            <person name="Sun Q."/>
        </authorList>
    </citation>
    <scope>NUCLEOTIDE SEQUENCE [LARGE SCALE GENOMIC DNA]</scope>
    <source>
        <strain evidence="4 5">BX4</strain>
    </source>
</reference>
<comment type="caution">
    <text evidence="4">The sequence shown here is derived from an EMBL/GenBank/DDBJ whole genome shotgun (WGS) entry which is preliminary data.</text>
</comment>
<keyword evidence="2" id="KW-0808">Transferase</keyword>
<dbReference type="SUPFAM" id="SSF53448">
    <property type="entry name" value="Nucleotide-diphospho-sugar transferases"/>
    <property type="match status" value="1"/>
</dbReference>
<dbReference type="EMBL" id="JACOOZ010000001">
    <property type="protein sequence ID" value="MBC5666850.1"/>
    <property type="molecule type" value="Genomic_DNA"/>
</dbReference>
<sequence>MEYKDKVSVVLPIYNVEKYLKKSVQSVQNQTYRNLEIILVDDGSKDSSGRICDELSKEDSRIQVVHKNNGGLASARNSGYEVATGEYVMYIDSDDCVKEDTVKKCVDAIERDKSDVVIFGYEKVSEDGNILEVCSWDNKIYSHNEMTEHLYRAICEMSFGYAWNKLYRKSILDKSGVLGDAKVIDREDLIYNMELLKYWNKITYIDYVGYEYLQRSTSLLHNSNLARLNGVEYFVERVHDIDVGEAQGKVFNMVVLHYLADAIIKNIIWNAELNAKEKKQLIKETIDRCPNKGELYSDRDNGKYLRELYKSIEKGNMKYFYLYVKLGDIKRKMFKK</sequence>
<dbReference type="PANTHER" id="PTHR22916:SF51">
    <property type="entry name" value="GLYCOSYLTRANSFERASE EPSH-RELATED"/>
    <property type="match status" value="1"/>
</dbReference>
<evidence type="ECO:0000313" key="5">
    <source>
        <dbReference type="Proteomes" id="UP000597877"/>
    </source>
</evidence>
<dbReference type="CDD" id="cd00761">
    <property type="entry name" value="Glyco_tranf_GTA_type"/>
    <property type="match status" value="1"/>
</dbReference>
<evidence type="ECO:0000256" key="2">
    <source>
        <dbReference type="ARBA" id="ARBA00022679"/>
    </source>
</evidence>
<gene>
    <name evidence="4" type="ORF">H8S00_02425</name>
</gene>